<keyword evidence="1" id="KW-0143">Chaperone</keyword>
<keyword evidence="1" id="KW-0862">Zinc</keyword>
<feature type="domain" description="ClpX-type ZB" evidence="2">
    <location>
        <begin position="1"/>
        <end position="51"/>
    </location>
</feature>
<reference evidence="4" key="1">
    <citation type="journal article" date="2019" name="Int. J. Syst. Evol. Microbiol.">
        <title>The Global Catalogue of Microorganisms (GCM) 10K type strain sequencing project: providing services to taxonomists for standard genome sequencing and annotation.</title>
        <authorList>
            <consortium name="The Broad Institute Genomics Platform"/>
            <consortium name="The Broad Institute Genome Sequencing Center for Infectious Disease"/>
            <person name="Wu L."/>
            <person name="Ma J."/>
        </authorList>
    </citation>
    <scope>NUCLEOTIDE SEQUENCE [LARGE SCALE GENOMIC DNA]</scope>
    <source>
        <strain evidence="4">JCM 18531</strain>
    </source>
</reference>
<gene>
    <name evidence="3" type="ORF">GCM10023349_20300</name>
</gene>
<protein>
    <submittedName>
        <fullName evidence="3">ClpX C4-type zinc finger protein</fullName>
    </submittedName>
</protein>
<organism evidence="3 4">
    <name type="scientific">Nocardioides conyzicola</name>
    <dbReference type="NCBI Taxonomy" id="1651781"/>
    <lineage>
        <taxon>Bacteria</taxon>
        <taxon>Bacillati</taxon>
        <taxon>Actinomycetota</taxon>
        <taxon>Actinomycetes</taxon>
        <taxon>Propionibacteriales</taxon>
        <taxon>Nocardioidaceae</taxon>
        <taxon>Nocardioides</taxon>
    </lineage>
</organism>
<evidence type="ECO:0000259" key="2">
    <source>
        <dbReference type="PROSITE" id="PS51902"/>
    </source>
</evidence>
<dbReference type="SUPFAM" id="SSF57716">
    <property type="entry name" value="Glucocorticoid receptor-like (DNA-binding domain)"/>
    <property type="match status" value="1"/>
</dbReference>
<keyword evidence="4" id="KW-1185">Reference proteome</keyword>
<feature type="binding site" evidence="1">
    <location>
        <position position="32"/>
    </location>
    <ligand>
        <name>Zn(2+)</name>
        <dbReference type="ChEBI" id="CHEBI:29105"/>
    </ligand>
</feature>
<dbReference type="Pfam" id="PF06689">
    <property type="entry name" value="zf-C4_ClpX"/>
    <property type="match status" value="1"/>
</dbReference>
<evidence type="ECO:0000313" key="4">
    <source>
        <dbReference type="Proteomes" id="UP001499974"/>
    </source>
</evidence>
<comment type="caution">
    <text evidence="3">The sequence shown here is derived from an EMBL/GenBank/DDBJ whole genome shotgun (WGS) entry which is preliminary data.</text>
</comment>
<dbReference type="InterPro" id="IPR010603">
    <property type="entry name" value="Znf_CppX_C4"/>
</dbReference>
<dbReference type="Proteomes" id="UP001499974">
    <property type="component" value="Unassembled WGS sequence"/>
</dbReference>
<dbReference type="EMBL" id="BAABKM010000002">
    <property type="protein sequence ID" value="GAA4702907.1"/>
    <property type="molecule type" value="Genomic_DNA"/>
</dbReference>
<evidence type="ECO:0000256" key="1">
    <source>
        <dbReference type="PROSITE-ProRule" id="PRU01250"/>
    </source>
</evidence>
<dbReference type="InterPro" id="IPR059188">
    <property type="entry name" value="Znf_CLPX-like"/>
</dbReference>
<comment type="similarity">
    <text evidence="1">Belongs to the ClpX chaperone family.</text>
</comment>
<accession>A0ABP8X8D3</accession>
<dbReference type="SMART" id="SM00994">
    <property type="entry name" value="zf-C4_ClpX"/>
    <property type="match status" value="1"/>
</dbReference>
<dbReference type="Gene3D" id="6.20.220.10">
    <property type="entry name" value="ClpX chaperone, C4-type zinc finger domain"/>
    <property type="match status" value="1"/>
</dbReference>
<evidence type="ECO:0000313" key="3">
    <source>
        <dbReference type="EMBL" id="GAA4702907.1"/>
    </source>
</evidence>
<proteinExistence type="inferred from homology"/>
<feature type="binding site" evidence="1">
    <location>
        <position position="13"/>
    </location>
    <ligand>
        <name>Zn(2+)</name>
        <dbReference type="ChEBI" id="CHEBI:29105"/>
    </ligand>
</feature>
<keyword evidence="1" id="KW-0479">Metal-binding</keyword>
<dbReference type="PROSITE" id="PS51902">
    <property type="entry name" value="CLPX_ZB"/>
    <property type="match status" value="1"/>
</dbReference>
<feature type="binding site" evidence="1">
    <location>
        <position position="10"/>
    </location>
    <ligand>
        <name>Zn(2+)</name>
        <dbReference type="ChEBI" id="CHEBI:29105"/>
    </ligand>
</feature>
<feature type="binding site" evidence="1">
    <location>
        <position position="35"/>
    </location>
    <ligand>
        <name>Zn(2+)</name>
        <dbReference type="ChEBI" id="CHEBI:29105"/>
    </ligand>
</feature>
<sequence length="133" mass="14246">MDVDSSKKCCSFCGEQGQTGKPLVGGLGAFMCGDCVDYYKGMLDAVRDTGVVAPPPWETMSDADVLGKLSLITQTGDQVDAFLVEWVQLARSRKLSWAEVGKALGISRQAAWERFARSEVPAADAPDRQLGSA</sequence>
<dbReference type="RefSeq" id="WP_345521138.1">
    <property type="nucleotide sequence ID" value="NZ_BAABKM010000002.1"/>
</dbReference>
<name>A0ABP8X8D3_9ACTN</name>
<dbReference type="InterPro" id="IPR038366">
    <property type="entry name" value="Znf_CppX_C4_sf"/>
</dbReference>